<evidence type="ECO:0000313" key="1">
    <source>
        <dbReference type="EMBL" id="MEQ2465766.1"/>
    </source>
</evidence>
<accession>A0ABV1EXG1</accession>
<keyword evidence="2" id="KW-1185">Reference proteome</keyword>
<protein>
    <submittedName>
        <fullName evidence="1">Uncharacterized protein</fullName>
    </submittedName>
</protein>
<sequence>MFGFHAIVIFHDEKDVAYTYMYNLKIKGFISILSISLMEMQSPALWPNIPRKRSHNKLPKKLMV</sequence>
<comment type="caution">
    <text evidence="1">The sequence shown here is derived from an EMBL/GenBank/DDBJ whole genome shotgun (WGS) entry which is preliminary data.</text>
</comment>
<dbReference type="Proteomes" id="UP001465426">
    <property type="component" value="Unassembled WGS sequence"/>
</dbReference>
<gene>
    <name evidence="1" type="ORF">WMO63_08820</name>
</gene>
<organism evidence="1 2">
    <name type="scientific">Niallia hominis</name>
    <dbReference type="NCBI Taxonomy" id="3133173"/>
    <lineage>
        <taxon>Bacteria</taxon>
        <taxon>Bacillati</taxon>
        <taxon>Bacillota</taxon>
        <taxon>Bacilli</taxon>
        <taxon>Bacillales</taxon>
        <taxon>Bacillaceae</taxon>
        <taxon>Niallia</taxon>
    </lineage>
</organism>
<dbReference type="EMBL" id="JBBMFN010000016">
    <property type="protein sequence ID" value="MEQ2465766.1"/>
    <property type="molecule type" value="Genomic_DNA"/>
</dbReference>
<evidence type="ECO:0000313" key="2">
    <source>
        <dbReference type="Proteomes" id="UP001465426"/>
    </source>
</evidence>
<proteinExistence type="predicted"/>
<reference evidence="1 2" key="1">
    <citation type="submission" date="2024-03" db="EMBL/GenBank/DDBJ databases">
        <title>Human intestinal bacterial collection.</title>
        <authorList>
            <person name="Pauvert C."/>
            <person name="Hitch T.C.A."/>
            <person name="Clavel T."/>
        </authorList>
    </citation>
    <scope>NUCLEOTIDE SEQUENCE [LARGE SCALE GENOMIC DNA]</scope>
    <source>
        <strain evidence="1 2">CLA-SR-H024</strain>
    </source>
</reference>
<name>A0ABV1EXG1_9BACI</name>